<dbReference type="AlphaFoldDB" id="A0A1X4NN99"/>
<dbReference type="PRINTS" id="PR00111">
    <property type="entry name" value="ABHYDROLASE"/>
</dbReference>
<dbReference type="InterPro" id="IPR000073">
    <property type="entry name" value="AB_hydrolase_1"/>
</dbReference>
<evidence type="ECO:0000313" key="3">
    <source>
        <dbReference type="Proteomes" id="UP000193926"/>
    </source>
</evidence>
<organism evidence="2 3">
    <name type="scientific">Marivita geojedonensis</name>
    <dbReference type="NCBI Taxonomy" id="1123756"/>
    <lineage>
        <taxon>Bacteria</taxon>
        <taxon>Pseudomonadati</taxon>
        <taxon>Pseudomonadota</taxon>
        <taxon>Alphaproteobacteria</taxon>
        <taxon>Rhodobacterales</taxon>
        <taxon>Roseobacteraceae</taxon>
        <taxon>Marivita</taxon>
    </lineage>
</organism>
<keyword evidence="3" id="KW-1185">Reference proteome</keyword>
<evidence type="ECO:0000259" key="1">
    <source>
        <dbReference type="Pfam" id="PF12697"/>
    </source>
</evidence>
<gene>
    <name evidence="2" type="ORF">MGEO_05560</name>
</gene>
<dbReference type="PANTHER" id="PTHR46438:SF2">
    <property type="entry name" value="ALPHA_BETA-HYDROLASES SUPERFAMILY PROTEIN"/>
    <property type="match status" value="1"/>
</dbReference>
<protein>
    <recommendedName>
        <fullName evidence="1">AB hydrolase-1 domain-containing protein</fullName>
    </recommendedName>
</protein>
<comment type="caution">
    <text evidence="2">The sequence shown here is derived from an EMBL/GenBank/DDBJ whole genome shotgun (WGS) entry which is preliminary data.</text>
</comment>
<dbReference type="PANTHER" id="PTHR46438">
    <property type="entry name" value="ALPHA/BETA-HYDROLASES SUPERFAMILY PROTEIN"/>
    <property type="match status" value="1"/>
</dbReference>
<dbReference type="RefSeq" id="WP_085635732.1">
    <property type="nucleotide sequence ID" value="NZ_JFKC01000003.1"/>
</dbReference>
<dbReference type="OrthoDB" id="9804723at2"/>
<dbReference type="STRING" id="1123756.MGEO_05560"/>
<dbReference type="InterPro" id="IPR029058">
    <property type="entry name" value="AB_hydrolase_fold"/>
</dbReference>
<name>A0A1X4NN99_9RHOB</name>
<evidence type="ECO:0000313" key="2">
    <source>
        <dbReference type="EMBL" id="OSQ52004.1"/>
    </source>
</evidence>
<dbReference type="Proteomes" id="UP000193926">
    <property type="component" value="Unassembled WGS sequence"/>
</dbReference>
<dbReference type="Pfam" id="PF12697">
    <property type="entry name" value="Abhydrolase_6"/>
    <property type="match status" value="1"/>
</dbReference>
<accession>A0A1X4NN99</accession>
<proteinExistence type="predicted"/>
<reference evidence="2 3" key="1">
    <citation type="submission" date="2014-03" db="EMBL/GenBank/DDBJ databases">
        <title>The draft genome sequence of Marivita geojedonensis KCTC 23882.</title>
        <authorList>
            <person name="Lai Q."/>
            <person name="Shao Z."/>
        </authorList>
    </citation>
    <scope>NUCLEOTIDE SEQUENCE [LARGE SCALE GENOMIC DNA]</scope>
    <source>
        <strain evidence="2 3">DPG-138</strain>
    </source>
</reference>
<dbReference type="SUPFAM" id="SSF53474">
    <property type="entry name" value="alpha/beta-Hydrolases"/>
    <property type="match status" value="1"/>
</dbReference>
<dbReference type="EMBL" id="JFKC01000003">
    <property type="protein sequence ID" value="OSQ52004.1"/>
    <property type="molecule type" value="Genomic_DNA"/>
</dbReference>
<sequence length="265" mass="29037">MPKLNFVEHGSGFPLLVLHGGKLDHRHMVDAIEPCFPGLDGWRRVYVDLPGCGQSSGFQEVRSQNDVASCVLDFARSISDGNGVAVIGESRGSYIAQGLGYSHPEFIAGLCLIVPGGFPTDPPPPKPAARPMIAEPHLLEGQPSAVTGRAERLVIQNAEIIEKIRRTKVPAAEMHDSDLEARVADHFLFTYHDDMLASRFDKPSLIVSGRQDSISGYVDTMAMLESYPRATYGLLDMAGHSLSWERPALFKAMLQDWLTRLTLAI</sequence>
<feature type="domain" description="AB hydrolase-1" evidence="1">
    <location>
        <begin position="16"/>
        <end position="250"/>
    </location>
</feature>
<dbReference type="Gene3D" id="3.40.50.1820">
    <property type="entry name" value="alpha/beta hydrolase"/>
    <property type="match status" value="1"/>
</dbReference>